<dbReference type="GO" id="GO:0120518">
    <property type="term" value="F:protein N-terminal-methionine acetyltransferase activity"/>
    <property type="evidence" value="ECO:0007669"/>
    <property type="project" value="UniProtKB-EC"/>
</dbReference>
<evidence type="ECO:0000256" key="2">
    <source>
        <dbReference type="ARBA" id="ARBA00022679"/>
    </source>
</evidence>
<dbReference type="CTD" id="6751013"/>
<comment type="catalytic activity">
    <reaction evidence="9">
        <text>L-lysyl-[protein] + acetyl-CoA = N(6)-acetyl-L-lysyl-[protein] + CoA + H(+)</text>
        <dbReference type="Rhea" id="RHEA:45948"/>
        <dbReference type="Rhea" id="RHEA-COMP:9752"/>
        <dbReference type="Rhea" id="RHEA-COMP:10731"/>
        <dbReference type="ChEBI" id="CHEBI:15378"/>
        <dbReference type="ChEBI" id="CHEBI:29969"/>
        <dbReference type="ChEBI" id="CHEBI:57287"/>
        <dbReference type="ChEBI" id="CHEBI:57288"/>
        <dbReference type="ChEBI" id="CHEBI:61930"/>
        <dbReference type="EC" id="2.3.1.48"/>
    </reaction>
</comment>
<evidence type="ECO:0000256" key="8">
    <source>
        <dbReference type="ARBA" id="ARBA00026144"/>
    </source>
</evidence>
<evidence type="ECO:0000256" key="6">
    <source>
        <dbReference type="ARBA" id="ARBA00025774"/>
    </source>
</evidence>
<dbReference type="CDD" id="cd04301">
    <property type="entry name" value="NAT_SF"/>
    <property type="match status" value="1"/>
</dbReference>
<evidence type="ECO:0000256" key="1">
    <source>
        <dbReference type="ARBA" id="ARBA00013184"/>
    </source>
</evidence>
<proteinExistence type="inferred from homology"/>
<sequence>MEGLSFRSLRSDDFNEVQHVCRLLFPLNYSDEWYRDITSSSKYYTRAGIDNLSRIIALIIVEIKSKNDCQREDYGLLYDDLSDQNVELAYVLSLGVIPDYRRCGIASFLLTSLIRFLKQERLDCKAVYLHVLTSNIPAINFYEYHKFQLFKYLPQYYLISNQSADGYCYVCYINGGKGPIFIRITYPFRHLLINAITVHLQMSGVIVKLTNY</sequence>
<evidence type="ECO:0000313" key="12">
    <source>
        <dbReference type="EMBL" id="EDV27399.1"/>
    </source>
</evidence>
<dbReference type="KEGG" id="tad:TRIADDRAFT_20891"/>
<evidence type="ECO:0000259" key="11">
    <source>
        <dbReference type="PROSITE" id="PS51186"/>
    </source>
</evidence>
<protein>
    <recommendedName>
        <fullName evidence="8">N-alpha-acetyltransferase 60</fullName>
        <ecNumber evidence="7">2.3.1.259</ecNumber>
        <ecNumber evidence="1">2.3.1.48</ecNumber>
    </recommendedName>
</protein>
<dbReference type="Pfam" id="PF00583">
    <property type="entry name" value="Acetyltransf_1"/>
    <property type="match status" value="1"/>
</dbReference>
<dbReference type="FunCoup" id="B3RN61">
    <property type="interactions" value="1987"/>
</dbReference>
<dbReference type="STRING" id="10228.B3RN61"/>
<dbReference type="AlphaFoldDB" id="B3RN61"/>
<keyword evidence="13" id="KW-1185">Reference proteome</keyword>
<dbReference type="GO" id="GO:0000139">
    <property type="term" value="C:Golgi membrane"/>
    <property type="evidence" value="ECO:0000318"/>
    <property type="project" value="GO_Central"/>
</dbReference>
<dbReference type="GO" id="GO:0007059">
    <property type="term" value="P:chromosome segregation"/>
    <property type="evidence" value="ECO:0000318"/>
    <property type="project" value="GO_Central"/>
</dbReference>
<dbReference type="PROSITE" id="PS51186">
    <property type="entry name" value="GNAT"/>
    <property type="match status" value="1"/>
</dbReference>
<dbReference type="eggNOG" id="KOG3138">
    <property type="taxonomic scope" value="Eukaryota"/>
</dbReference>
<dbReference type="InParanoid" id="B3RN61"/>
<dbReference type="GeneID" id="6751013"/>
<dbReference type="Proteomes" id="UP000009022">
    <property type="component" value="Unassembled WGS sequence"/>
</dbReference>
<dbReference type="OMA" id="CWFEEVV"/>
<dbReference type="HOGENOM" id="CLU_013985_5_0_1"/>
<comment type="catalytic activity">
    <reaction evidence="10">
        <text>N-terminal L-methionyl-[transmembrane protein] + acetyl-CoA = N-terminal N(alpha)-acetyl-L-methionyl-[transmembrane protein] + CoA + H(+)</text>
        <dbReference type="Rhea" id="RHEA:50604"/>
        <dbReference type="Rhea" id="RHEA-COMP:12745"/>
        <dbReference type="Rhea" id="RHEA-COMP:12746"/>
        <dbReference type="ChEBI" id="CHEBI:15378"/>
        <dbReference type="ChEBI" id="CHEBI:57287"/>
        <dbReference type="ChEBI" id="CHEBI:57288"/>
        <dbReference type="ChEBI" id="CHEBI:64731"/>
        <dbReference type="ChEBI" id="CHEBI:133414"/>
        <dbReference type="EC" id="2.3.1.259"/>
    </reaction>
</comment>
<accession>B3RN61</accession>
<evidence type="ECO:0000256" key="3">
    <source>
        <dbReference type="ARBA" id="ARBA00022829"/>
    </source>
</evidence>
<dbReference type="InterPro" id="IPR016181">
    <property type="entry name" value="Acyl_CoA_acyltransferase"/>
</dbReference>
<dbReference type="EMBL" id="DS985242">
    <property type="protein sequence ID" value="EDV27399.1"/>
    <property type="molecule type" value="Genomic_DNA"/>
</dbReference>
<evidence type="ECO:0000256" key="5">
    <source>
        <dbReference type="ARBA" id="ARBA00023315"/>
    </source>
</evidence>
<evidence type="ECO:0000256" key="4">
    <source>
        <dbReference type="ARBA" id="ARBA00022853"/>
    </source>
</evidence>
<dbReference type="OrthoDB" id="47017at2759"/>
<evidence type="ECO:0000313" key="13">
    <source>
        <dbReference type="Proteomes" id="UP000009022"/>
    </source>
</evidence>
<gene>
    <name evidence="12" type="ORF">TRIADDRAFT_20891</name>
</gene>
<keyword evidence="3" id="KW-0159">Chromosome partition</keyword>
<dbReference type="EC" id="2.3.1.48" evidence="1"/>
<evidence type="ECO:0000256" key="7">
    <source>
        <dbReference type="ARBA" id="ARBA00026111"/>
    </source>
</evidence>
<dbReference type="GO" id="GO:0004402">
    <property type="term" value="F:histone acetyltransferase activity"/>
    <property type="evidence" value="ECO:0000318"/>
    <property type="project" value="GO_Central"/>
</dbReference>
<evidence type="ECO:0000256" key="9">
    <source>
        <dbReference type="ARBA" id="ARBA00048017"/>
    </source>
</evidence>
<keyword evidence="4" id="KW-0156">Chromatin regulator</keyword>
<reference evidence="12 13" key="1">
    <citation type="journal article" date="2008" name="Nature">
        <title>The Trichoplax genome and the nature of placozoans.</title>
        <authorList>
            <person name="Srivastava M."/>
            <person name="Begovic E."/>
            <person name="Chapman J."/>
            <person name="Putnam N.H."/>
            <person name="Hellsten U."/>
            <person name="Kawashima T."/>
            <person name="Kuo A."/>
            <person name="Mitros T."/>
            <person name="Salamov A."/>
            <person name="Carpenter M.L."/>
            <person name="Signorovitch A.Y."/>
            <person name="Moreno M.A."/>
            <person name="Kamm K."/>
            <person name="Grimwood J."/>
            <person name="Schmutz J."/>
            <person name="Shapiro H."/>
            <person name="Grigoriev I.V."/>
            <person name="Buss L.W."/>
            <person name="Schierwater B."/>
            <person name="Dellaporta S.L."/>
            <person name="Rokhsar D.S."/>
        </authorList>
    </citation>
    <scope>NUCLEOTIDE SEQUENCE [LARGE SCALE GENOMIC DNA]</scope>
    <source>
        <strain evidence="12 13">Grell-BS-1999</strain>
    </source>
</reference>
<dbReference type="PANTHER" id="PTHR14744:SF15">
    <property type="entry name" value="N-ALPHA-ACETYLTRANSFERASE 60"/>
    <property type="match status" value="1"/>
</dbReference>
<organism evidence="12 13">
    <name type="scientific">Trichoplax adhaerens</name>
    <name type="common">Trichoplax reptans</name>
    <dbReference type="NCBI Taxonomy" id="10228"/>
    <lineage>
        <taxon>Eukaryota</taxon>
        <taxon>Metazoa</taxon>
        <taxon>Placozoa</taxon>
        <taxon>Uniplacotomia</taxon>
        <taxon>Trichoplacea</taxon>
        <taxon>Trichoplacidae</taxon>
        <taxon>Trichoplax</taxon>
    </lineage>
</organism>
<dbReference type="PANTHER" id="PTHR14744">
    <property type="entry name" value="N-ALPHA-ACETYLTRANSFERASE 60"/>
    <property type="match status" value="1"/>
</dbReference>
<dbReference type="PhylomeDB" id="B3RN61"/>
<keyword evidence="5" id="KW-0012">Acyltransferase</keyword>
<dbReference type="SUPFAM" id="SSF55729">
    <property type="entry name" value="Acyl-CoA N-acyltransferases (Nat)"/>
    <property type="match status" value="1"/>
</dbReference>
<dbReference type="RefSeq" id="XP_002109233.1">
    <property type="nucleotide sequence ID" value="XM_002109197.1"/>
</dbReference>
<keyword evidence="2" id="KW-0808">Transferase</keyword>
<dbReference type="InterPro" id="IPR000182">
    <property type="entry name" value="GNAT_dom"/>
</dbReference>
<evidence type="ECO:0000256" key="10">
    <source>
        <dbReference type="ARBA" id="ARBA00048848"/>
    </source>
</evidence>
<dbReference type="EC" id="2.3.1.259" evidence="7"/>
<dbReference type="Gene3D" id="3.40.630.30">
    <property type="match status" value="1"/>
</dbReference>
<comment type="similarity">
    <text evidence="6">Belongs to the acetyltransferase family. NAA60 subfamily.</text>
</comment>
<dbReference type="GO" id="GO:0004596">
    <property type="term" value="F:protein-N-terminal amino-acid acetyltransferase activity"/>
    <property type="evidence" value="ECO:0000318"/>
    <property type="project" value="GO_Central"/>
</dbReference>
<dbReference type="InterPro" id="IPR045141">
    <property type="entry name" value="NAA60-like"/>
</dbReference>
<feature type="domain" description="N-acetyltransferase" evidence="11">
    <location>
        <begin position="4"/>
        <end position="174"/>
    </location>
</feature>
<name>B3RN61_TRIAD</name>